<evidence type="ECO:0000313" key="1">
    <source>
        <dbReference type="EMBL" id="EAU69847.1"/>
    </source>
</evidence>
<sequence length="55" mass="6476">MWHELRDVGKLWRVQRLLRYDRDAVTDGDGFHLRHWDVQPFEHHLGDAGVHACGA</sequence>
<accession>Q09DX2</accession>
<gene>
    <name evidence="1" type="ORF">STIAU_5553</name>
</gene>
<protein>
    <submittedName>
        <fullName evidence="1">Uncharacterized protein</fullName>
    </submittedName>
</protein>
<dbReference type="EMBL" id="AAMD01000002">
    <property type="protein sequence ID" value="EAU69847.1"/>
    <property type="molecule type" value="Genomic_DNA"/>
</dbReference>
<evidence type="ECO:0000313" key="2">
    <source>
        <dbReference type="Proteomes" id="UP000032702"/>
    </source>
</evidence>
<proteinExistence type="predicted"/>
<comment type="caution">
    <text evidence="1">The sequence shown here is derived from an EMBL/GenBank/DDBJ whole genome shotgun (WGS) entry which is preliminary data.</text>
</comment>
<name>Q09DX2_STIAD</name>
<reference evidence="1 2" key="1">
    <citation type="submission" date="2006-04" db="EMBL/GenBank/DDBJ databases">
        <authorList>
            <person name="Nierman W.C."/>
        </authorList>
    </citation>
    <scope>NUCLEOTIDE SEQUENCE [LARGE SCALE GENOMIC DNA]</scope>
    <source>
        <strain evidence="1 2">DW4/3-1</strain>
    </source>
</reference>
<dbReference type="AlphaFoldDB" id="Q09DX2"/>
<organism evidence="1 2">
    <name type="scientific">Stigmatella aurantiaca (strain DW4/3-1)</name>
    <dbReference type="NCBI Taxonomy" id="378806"/>
    <lineage>
        <taxon>Bacteria</taxon>
        <taxon>Pseudomonadati</taxon>
        <taxon>Myxococcota</taxon>
        <taxon>Myxococcia</taxon>
        <taxon>Myxococcales</taxon>
        <taxon>Cystobacterineae</taxon>
        <taxon>Archangiaceae</taxon>
        <taxon>Stigmatella</taxon>
    </lineage>
</organism>
<dbReference type="Proteomes" id="UP000032702">
    <property type="component" value="Unassembled WGS sequence"/>
</dbReference>